<accession>A0A0F9WSZ2</accession>
<organism evidence="1">
    <name type="scientific">marine sediment metagenome</name>
    <dbReference type="NCBI Taxonomy" id="412755"/>
    <lineage>
        <taxon>unclassified sequences</taxon>
        <taxon>metagenomes</taxon>
        <taxon>ecological metagenomes</taxon>
    </lineage>
</organism>
<evidence type="ECO:0000313" key="1">
    <source>
        <dbReference type="EMBL" id="KKN89401.1"/>
    </source>
</evidence>
<proteinExistence type="predicted"/>
<reference evidence="1" key="1">
    <citation type="journal article" date="2015" name="Nature">
        <title>Complex archaea that bridge the gap between prokaryotes and eukaryotes.</title>
        <authorList>
            <person name="Spang A."/>
            <person name="Saw J.H."/>
            <person name="Jorgensen S.L."/>
            <person name="Zaremba-Niedzwiedzka K."/>
            <person name="Martijn J."/>
            <person name="Lind A.E."/>
            <person name="van Eijk R."/>
            <person name="Schleper C."/>
            <person name="Guy L."/>
            <person name="Ettema T.J."/>
        </authorList>
    </citation>
    <scope>NUCLEOTIDE SEQUENCE</scope>
</reference>
<gene>
    <name evidence="1" type="ORF">LCGC14_0239080</name>
</gene>
<comment type="caution">
    <text evidence="1">The sequence shown here is derived from an EMBL/GenBank/DDBJ whole genome shotgun (WGS) entry which is preliminary data.</text>
</comment>
<dbReference type="EMBL" id="LAZR01000119">
    <property type="protein sequence ID" value="KKN89401.1"/>
    <property type="molecule type" value="Genomic_DNA"/>
</dbReference>
<name>A0A0F9WSZ2_9ZZZZ</name>
<protein>
    <submittedName>
        <fullName evidence="1">Uncharacterized protein</fullName>
    </submittedName>
</protein>
<sequence>MAMKIEEISEPIRVLADCTGGKVTPVRFRWGPRTYVIDAVNGQWTDRSGDTYALHYSVQVGDETYYIHFAAGDVQWWLDRVVLEG</sequence>
<dbReference type="AlphaFoldDB" id="A0A0F9WSZ2"/>